<dbReference type="GO" id="GO:0016020">
    <property type="term" value="C:membrane"/>
    <property type="evidence" value="ECO:0007669"/>
    <property type="project" value="InterPro"/>
</dbReference>
<proteinExistence type="predicted"/>
<feature type="domain" description="Copper resistance protein D" evidence="2">
    <location>
        <begin position="29"/>
        <end position="128"/>
    </location>
</feature>
<dbReference type="Pfam" id="PF05425">
    <property type="entry name" value="CopD"/>
    <property type="match status" value="1"/>
</dbReference>
<dbReference type="Proteomes" id="UP000032680">
    <property type="component" value="Unassembled WGS sequence"/>
</dbReference>
<comment type="caution">
    <text evidence="3">The sequence shown here is derived from an EMBL/GenBank/DDBJ whole genome shotgun (WGS) entry which is preliminary data.</text>
</comment>
<dbReference type="AlphaFoldDB" id="A0A0D6P6M7"/>
<protein>
    <recommendedName>
        <fullName evidence="2">Copper resistance protein D domain-containing protein</fullName>
    </recommendedName>
</protein>
<feature type="transmembrane region" description="Helical" evidence="1">
    <location>
        <begin position="37"/>
        <end position="60"/>
    </location>
</feature>
<evidence type="ECO:0000313" key="4">
    <source>
        <dbReference type="Proteomes" id="UP000032680"/>
    </source>
</evidence>
<gene>
    <name evidence="3" type="ORF">Asru_0282_01</name>
</gene>
<sequence length="131" mass="13988">MGGMAFALLVLHPSLGALDPAPRVAVAGAAFGRFFRLVWHAMPIVLITGYAILFGVYGGFAGVTWPVHAMHGLGLLMAALFIFVVTGPYRRFRTAVQPANALRAAATVRRFVWINLVLGLITIVLACLARG</sequence>
<feature type="transmembrane region" description="Helical" evidence="1">
    <location>
        <begin position="110"/>
        <end position="129"/>
    </location>
</feature>
<reference evidence="3 4" key="1">
    <citation type="submission" date="2012-11" db="EMBL/GenBank/DDBJ databases">
        <title>Whole genome sequence of Acidisphaera rubrifaciens HS-AP3.</title>
        <authorList>
            <person name="Azuma Y."/>
            <person name="Higashiura N."/>
            <person name="Hirakawa H."/>
            <person name="Matsushita K."/>
        </authorList>
    </citation>
    <scope>NUCLEOTIDE SEQUENCE [LARGE SCALE GENOMIC DNA]</scope>
    <source>
        <strain evidence="3 4">HS-AP3</strain>
    </source>
</reference>
<feature type="transmembrane region" description="Helical" evidence="1">
    <location>
        <begin position="72"/>
        <end position="90"/>
    </location>
</feature>
<evidence type="ECO:0000259" key="2">
    <source>
        <dbReference type="Pfam" id="PF05425"/>
    </source>
</evidence>
<evidence type="ECO:0000313" key="3">
    <source>
        <dbReference type="EMBL" id="GAN77312.1"/>
    </source>
</evidence>
<accession>A0A0D6P6M7</accession>
<keyword evidence="1" id="KW-0812">Transmembrane</keyword>
<name>A0A0D6P6M7_9PROT</name>
<evidence type="ECO:0000256" key="1">
    <source>
        <dbReference type="SAM" id="Phobius"/>
    </source>
</evidence>
<keyword evidence="1" id="KW-0472">Membrane</keyword>
<keyword evidence="4" id="KW-1185">Reference proteome</keyword>
<dbReference type="EMBL" id="BANB01000282">
    <property type="protein sequence ID" value="GAN77312.1"/>
    <property type="molecule type" value="Genomic_DNA"/>
</dbReference>
<dbReference type="InterPro" id="IPR008457">
    <property type="entry name" value="Cu-R_CopD_dom"/>
</dbReference>
<keyword evidence="1" id="KW-1133">Transmembrane helix</keyword>
<organism evidence="3 4">
    <name type="scientific">Acidisphaera rubrifaciens HS-AP3</name>
    <dbReference type="NCBI Taxonomy" id="1231350"/>
    <lineage>
        <taxon>Bacteria</taxon>
        <taxon>Pseudomonadati</taxon>
        <taxon>Pseudomonadota</taxon>
        <taxon>Alphaproteobacteria</taxon>
        <taxon>Acetobacterales</taxon>
        <taxon>Acetobacteraceae</taxon>
        <taxon>Acidisphaera</taxon>
    </lineage>
</organism>